<evidence type="ECO:0000313" key="13">
    <source>
        <dbReference type="EMBL" id="NYE49226.1"/>
    </source>
</evidence>
<dbReference type="Pfam" id="PF00724">
    <property type="entry name" value="Oxidored_FMN"/>
    <property type="match status" value="1"/>
</dbReference>
<dbReference type="InterPro" id="IPR023753">
    <property type="entry name" value="FAD/NAD-binding_dom"/>
</dbReference>
<name>A0A852TXJ2_9ACTN</name>
<organism evidence="13 14">
    <name type="scientific">Spinactinospora alkalitolerans</name>
    <dbReference type="NCBI Taxonomy" id="687207"/>
    <lineage>
        <taxon>Bacteria</taxon>
        <taxon>Bacillati</taxon>
        <taxon>Actinomycetota</taxon>
        <taxon>Actinomycetes</taxon>
        <taxon>Streptosporangiales</taxon>
        <taxon>Nocardiopsidaceae</taxon>
        <taxon>Spinactinospora</taxon>
    </lineage>
</organism>
<dbReference type="Gene3D" id="3.20.20.70">
    <property type="entry name" value="Aldolase class I"/>
    <property type="match status" value="1"/>
</dbReference>
<comment type="cofactor">
    <cofactor evidence="1">
        <name>FMN</name>
        <dbReference type="ChEBI" id="CHEBI:58210"/>
    </cofactor>
</comment>
<accession>A0A852TXJ2</accession>
<dbReference type="InterPro" id="IPR051793">
    <property type="entry name" value="NADH:flavin_oxidoreductase"/>
</dbReference>
<dbReference type="AlphaFoldDB" id="A0A852TXJ2"/>
<evidence type="ECO:0000256" key="4">
    <source>
        <dbReference type="ARBA" id="ARBA00022630"/>
    </source>
</evidence>
<dbReference type="PANTHER" id="PTHR42917:SF2">
    <property type="entry name" value="2,4-DIENOYL-COA REDUCTASE [(2E)-ENOYL-COA-PRODUCING]"/>
    <property type="match status" value="1"/>
</dbReference>
<feature type="domain" description="FAD/NAD(P)-binding" evidence="12">
    <location>
        <begin position="389"/>
        <end position="631"/>
    </location>
</feature>
<comment type="cofactor">
    <cofactor evidence="2">
        <name>[4Fe-4S] cluster</name>
        <dbReference type="ChEBI" id="CHEBI:49883"/>
    </cofactor>
</comment>
<evidence type="ECO:0000256" key="1">
    <source>
        <dbReference type="ARBA" id="ARBA00001917"/>
    </source>
</evidence>
<dbReference type="Gene3D" id="3.40.50.720">
    <property type="entry name" value="NAD(P)-binding Rossmann-like Domain"/>
    <property type="match status" value="1"/>
</dbReference>
<dbReference type="SUPFAM" id="SSF51905">
    <property type="entry name" value="FAD/NAD(P)-binding domain"/>
    <property type="match status" value="1"/>
</dbReference>
<evidence type="ECO:0000256" key="9">
    <source>
        <dbReference type="ARBA" id="ARBA00023014"/>
    </source>
</evidence>
<gene>
    <name evidence="13" type="ORF">HDA32_004346</name>
</gene>
<dbReference type="GO" id="GO:0051536">
    <property type="term" value="F:iron-sulfur cluster binding"/>
    <property type="evidence" value="ECO:0007669"/>
    <property type="project" value="UniProtKB-KW"/>
</dbReference>
<keyword evidence="9" id="KW-0411">Iron-sulfur</keyword>
<evidence type="ECO:0000313" key="14">
    <source>
        <dbReference type="Proteomes" id="UP000589036"/>
    </source>
</evidence>
<dbReference type="SUPFAM" id="SSF51395">
    <property type="entry name" value="FMN-linked oxidoreductases"/>
    <property type="match status" value="1"/>
</dbReference>
<evidence type="ECO:0000256" key="10">
    <source>
        <dbReference type="SAM" id="MobiDB-lite"/>
    </source>
</evidence>
<evidence type="ECO:0000259" key="11">
    <source>
        <dbReference type="Pfam" id="PF00724"/>
    </source>
</evidence>
<keyword evidence="8" id="KW-0408">Iron</keyword>
<evidence type="ECO:0000256" key="3">
    <source>
        <dbReference type="ARBA" id="ARBA00011048"/>
    </source>
</evidence>
<evidence type="ECO:0000256" key="8">
    <source>
        <dbReference type="ARBA" id="ARBA00023004"/>
    </source>
</evidence>
<evidence type="ECO:0000256" key="5">
    <source>
        <dbReference type="ARBA" id="ARBA00022643"/>
    </source>
</evidence>
<dbReference type="GO" id="GO:0033543">
    <property type="term" value="P:fatty acid beta-oxidation, unsaturated, even number, reductase/isomerase pathway"/>
    <property type="evidence" value="ECO:0007669"/>
    <property type="project" value="TreeGrafter"/>
</dbReference>
<dbReference type="Pfam" id="PF07992">
    <property type="entry name" value="Pyr_redox_2"/>
    <property type="match status" value="1"/>
</dbReference>
<dbReference type="NCBIfam" id="TIGR03996">
    <property type="entry name" value="mycofact_OYE_1"/>
    <property type="match status" value="1"/>
</dbReference>
<reference evidence="13 14" key="1">
    <citation type="submission" date="2020-07" db="EMBL/GenBank/DDBJ databases">
        <title>Sequencing the genomes of 1000 actinobacteria strains.</title>
        <authorList>
            <person name="Klenk H.-P."/>
        </authorList>
    </citation>
    <scope>NUCLEOTIDE SEQUENCE [LARGE SCALE GENOMIC DNA]</scope>
    <source>
        <strain evidence="13 14">CXB654</strain>
    </source>
</reference>
<dbReference type="EC" id="1.3.1.34" evidence="13"/>
<evidence type="ECO:0000256" key="6">
    <source>
        <dbReference type="ARBA" id="ARBA00022723"/>
    </source>
</evidence>
<dbReference type="PANTHER" id="PTHR42917">
    <property type="entry name" value="2,4-DIENOYL-COA REDUCTASE"/>
    <property type="match status" value="1"/>
</dbReference>
<dbReference type="InterPro" id="IPR013785">
    <property type="entry name" value="Aldolase_TIM"/>
</dbReference>
<comment type="caution">
    <text evidence="13">The sequence shown here is derived from an EMBL/GenBank/DDBJ whole genome shotgun (WGS) entry which is preliminary data.</text>
</comment>
<comment type="similarity">
    <text evidence="3">In the N-terminal section; belongs to the NADH:flavin oxidoreductase/NADH oxidase family.</text>
</comment>
<keyword evidence="4" id="KW-0285">Flavoprotein</keyword>
<feature type="region of interest" description="Disordered" evidence="10">
    <location>
        <begin position="356"/>
        <end position="381"/>
    </location>
</feature>
<protein>
    <submittedName>
        <fullName evidence="13">2,4-dienoyl-CoA reductase (NADPH2)</fullName>
        <ecNumber evidence="13">1.3.1.34</ecNumber>
    </submittedName>
</protein>
<keyword evidence="14" id="KW-1185">Reference proteome</keyword>
<dbReference type="RefSeq" id="WP_179644927.1">
    <property type="nucleotide sequence ID" value="NZ_BAAAYY010000031.1"/>
</dbReference>
<dbReference type="InterPro" id="IPR001155">
    <property type="entry name" value="OxRdtase_FMN_N"/>
</dbReference>
<keyword evidence="7 13" id="KW-0560">Oxidoreductase</keyword>
<dbReference type="GO" id="GO:0008670">
    <property type="term" value="F:2,4-dienoyl-CoA reductase (NADPH) activity"/>
    <property type="evidence" value="ECO:0007669"/>
    <property type="project" value="UniProtKB-EC"/>
</dbReference>
<sequence length="662" mass="67955">MQLLSPLRFACGATAPNRLVFGPHETNLGRRRGLSERHTAYYRRRAAGGAGVIVTETASVHAEDHPYERAPLAADCAGGWAEVADTCHAEGALVLAGLGHTGQQGSSAYSQAPLWAPSRVPDAVSREVPMEMDADEIAEIVTAFATAARIAVRAGVDGVEVNAGQSSLLRQFLSGLTNRRGDGYGGEGRSRFAREVLGAVRAAVGEGAVLGLRLSCDELAPWAGITPEAAVPLAAELADAGALDYVAVVRGSIHSAGATRPDGHTPPGFNNGLTRLVRGGLAEPVAVCAQGSIVDPAMAEELVAEGTAQLVEMTRAQIADAELGAKLAAGVAERVRPCVLCNQTCQVRDPRNPIVSCIGDPRSGHETEDDPDPGALAGAGGPAAGHPVEVLVIGGGPAGLETARVAAAAGHRVRVVERRERTGGMLRVAAAGAGRERLALLADWLEAECERLGVTVETGYRASASDIDARLATGGSVVVCTGSVAGGREFRVGTGVSVHDAAEVLELSGQEGRIRLPDGPVAVHDPVGGPVAVSVAESLAAAGREVTLITPDHVAGTQLARTGDLAPAATRLAGAGVAVLKRSRLRAAAAGAVEVEHAFTGERREVAAGVLIDCGFRLPCEGLWRGARLGLSRAGDTVAPRTVHEAVLEGRRAALAIEEVYQ</sequence>
<feature type="domain" description="NADH:flavin oxidoreductase/NADH oxidase N-terminal" evidence="11">
    <location>
        <begin position="4"/>
        <end position="332"/>
    </location>
</feature>
<proteinExistence type="inferred from homology"/>
<dbReference type="GO" id="GO:0010181">
    <property type="term" value="F:FMN binding"/>
    <property type="evidence" value="ECO:0007669"/>
    <property type="project" value="InterPro"/>
</dbReference>
<dbReference type="Proteomes" id="UP000589036">
    <property type="component" value="Unassembled WGS sequence"/>
</dbReference>
<dbReference type="InterPro" id="IPR036188">
    <property type="entry name" value="FAD/NAD-bd_sf"/>
</dbReference>
<evidence type="ECO:0000256" key="7">
    <source>
        <dbReference type="ARBA" id="ARBA00023002"/>
    </source>
</evidence>
<dbReference type="Gene3D" id="3.50.50.60">
    <property type="entry name" value="FAD/NAD(P)-binding domain"/>
    <property type="match status" value="1"/>
</dbReference>
<dbReference type="EMBL" id="JACCCC010000001">
    <property type="protein sequence ID" value="NYE49226.1"/>
    <property type="molecule type" value="Genomic_DNA"/>
</dbReference>
<dbReference type="InterPro" id="IPR023967">
    <property type="entry name" value="CHP03996_oxidoreductase"/>
</dbReference>
<evidence type="ECO:0000256" key="2">
    <source>
        <dbReference type="ARBA" id="ARBA00001966"/>
    </source>
</evidence>
<dbReference type="GO" id="GO:0046872">
    <property type="term" value="F:metal ion binding"/>
    <property type="evidence" value="ECO:0007669"/>
    <property type="project" value="UniProtKB-KW"/>
</dbReference>
<dbReference type="PRINTS" id="PR00419">
    <property type="entry name" value="ADXRDTASE"/>
</dbReference>
<keyword evidence="5" id="KW-0288">FMN</keyword>
<keyword evidence="6" id="KW-0479">Metal-binding</keyword>
<evidence type="ECO:0000259" key="12">
    <source>
        <dbReference type="Pfam" id="PF07992"/>
    </source>
</evidence>